<dbReference type="Proteomes" id="UP000050791">
    <property type="component" value="Unassembled WGS sequence"/>
</dbReference>
<evidence type="ECO:0000313" key="1">
    <source>
        <dbReference type="Proteomes" id="UP000050791"/>
    </source>
</evidence>
<accession>A0AA85BDS1</accession>
<protein>
    <submittedName>
        <fullName evidence="2">Uncharacterized protein</fullName>
    </submittedName>
</protein>
<sequence>MLPKYVKVFTSSKSSPSSVMGLVHAVLYRRILFFPLCILRPTAADTDAKLVISCICCCVCNRKTRSSAKSRSSNCILDVHCIPYLPVDHQEKEKG</sequence>
<dbReference type="AlphaFoldDB" id="A0AA85BDS1"/>
<proteinExistence type="predicted"/>
<reference evidence="2" key="1">
    <citation type="submission" date="2023-11" db="UniProtKB">
        <authorList>
            <consortium name="WormBaseParasite"/>
        </authorList>
    </citation>
    <scope>IDENTIFICATION</scope>
</reference>
<dbReference type="WBParaSite" id="SMTH1_44130.1">
    <property type="protein sequence ID" value="SMTH1_44130.1"/>
    <property type="gene ID" value="SMTH1_44130"/>
</dbReference>
<evidence type="ECO:0000313" key="2">
    <source>
        <dbReference type="WBParaSite" id="SMTH1_44130.1"/>
    </source>
</evidence>
<name>A0AA85BDS1_9TREM</name>
<organism evidence="1 2">
    <name type="scientific">Schistosoma mattheei</name>
    <dbReference type="NCBI Taxonomy" id="31246"/>
    <lineage>
        <taxon>Eukaryota</taxon>
        <taxon>Metazoa</taxon>
        <taxon>Spiralia</taxon>
        <taxon>Lophotrochozoa</taxon>
        <taxon>Platyhelminthes</taxon>
        <taxon>Trematoda</taxon>
        <taxon>Digenea</taxon>
        <taxon>Strigeidida</taxon>
        <taxon>Schistosomatoidea</taxon>
        <taxon>Schistosomatidae</taxon>
        <taxon>Schistosoma</taxon>
    </lineage>
</organism>